<feature type="non-terminal residue" evidence="1">
    <location>
        <position position="1"/>
    </location>
</feature>
<evidence type="ECO:0000313" key="2">
    <source>
        <dbReference type="Proteomes" id="UP000265520"/>
    </source>
</evidence>
<dbReference type="AlphaFoldDB" id="A0A392RYS1"/>
<dbReference type="EMBL" id="LXQA010283751">
    <property type="protein sequence ID" value="MCI40765.1"/>
    <property type="molecule type" value="Genomic_DNA"/>
</dbReference>
<organism evidence="1 2">
    <name type="scientific">Trifolium medium</name>
    <dbReference type="NCBI Taxonomy" id="97028"/>
    <lineage>
        <taxon>Eukaryota</taxon>
        <taxon>Viridiplantae</taxon>
        <taxon>Streptophyta</taxon>
        <taxon>Embryophyta</taxon>
        <taxon>Tracheophyta</taxon>
        <taxon>Spermatophyta</taxon>
        <taxon>Magnoliopsida</taxon>
        <taxon>eudicotyledons</taxon>
        <taxon>Gunneridae</taxon>
        <taxon>Pentapetalae</taxon>
        <taxon>rosids</taxon>
        <taxon>fabids</taxon>
        <taxon>Fabales</taxon>
        <taxon>Fabaceae</taxon>
        <taxon>Papilionoideae</taxon>
        <taxon>50 kb inversion clade</taxon>
        <taxon>NPAAA clade</taxon>
        <taxon>Hologalegina</taxon>
        <taxon>IRL clade</taxon>
        <taxon>Trifolieae</taxon>
        <taxon>Trifolium</taxon>
    </lineage>
</organism>
<keyword evidence="2" id="KW-1185">Reference proteome</keyword>
<sequence>SGPCSPGWQPSVGEKSVVVPNPSCSAAHGESHPSPAQNLYTGCCWGM</sequence>
<accession>A0A392RYS1</accession>
<comment type="caution">
    <text evidence="1">The sequence shown here is derived from an EMBL/GenBank/DDBJ whole genome shotgun (WGS) entry which is preliminary data.</text>
</comment>
<name>A0A392RYS1_9FABA</name>
<dbReference type="Proteomes" id="UP000265520">
    <property type="component" value="Unassembled WGS sequence"/>
</dbReference>
<protein>
    <submittedName>
        <fullName evidence="1">Uncharacterized protein</fullName>
    </submittedName>
</protein>
<reference evidence="1 2" key="1">
    <citation type="journal article" date="2018" name="Front. Plant Sci.">
        <title>Red Clover (Trifolium pratense) and Zigzag Clover (T. medium) - A Picture of Genomic Similarities and Differences.</title>
        <authorList>
            <person name="Dluhosova J."/>
            <person name="Istvanek J."/>
            <person name="Nedelnik J."/>
            <person name="Repkova J."/>
        </authorList>
    </citation>
    <scope>NUCLEOTIDE SEQUENCE [LARGE SCALE GENOMIC DNA]</scope>
    <source>
        <strain evidence="2">cv. 10/8</strain>
        <tissue evidence="1">Leaf</tissue>
    </source>
</reference>
<evidence type="ECO:0000313" key="1">
    <source>
        <dbReference type="EMBL" id="MCI40765.1"/>
    </source>
</evidence>
<proteinExistence type="predicted"/>